<accession>A0A4Q5LDW5</accession>
<dbReference type="GO" id="GO:0009279">
    <property type="term" value="C:cell outer membrane"/>
    <property type="evidence" value="ECO:0007669"/>
    <property type="project" value="UniProtKB-SubCell"/>
</dbReference>
<keyword evidence="3 8" id="KW-1134">Transmembrane beta strand</keyword>
<keyword evidence="14" id="KW-1185">Reference proteome</keyword>
<dbReference type="InterPro" id="IPR012910">
    <property type="entry name" value="Plug_dom"/>
</dbReference>
<organism evidence="13 14">
    <name type="scientific">Hymenobacter persicinus</name>
    <dbReference type="NCBI Taxonomy" id="2025506"/>
    <lineage>
        <taxon>Bacteria</taxon>
        <taxon>Pseudomonadati</taxon>
        <taxon>Bacteroidota</taxon>
        <taxon>Cytophagia</taxon>
        <taxon>Cytophagales</taxon>
        <taxon>Hymenobacteraceae</taxon>
        <taxon>Hymenobacter</taxon>
    </lineage>
</organism>
<dbReference type="InterPro" id="IPR023996">
    <property type="entry name" value="TonB-dep_OMP_SusC/RagA"/>
</dbReference>
<feature type="domain" description="TonB-dependent receptor-like beta-barrel" evidence="11">
    <location>
        <begin position="439"/>
        <end position="808"/>
    </location>
</feature>
<dbReference type="InterPro" id="IPR037066">
    <property type="entry name" value="Plug_dom_sf"/>
</dbReference>
<dbReference type="Gene3D" id="2.170.130.10">
    <property type="entry name" value="TonB-dependent receptor, plug domain"/>
    <property type="match status" value="1"/>
</dbReference>
<dbReference type="Pfam" id="PF07715">
    <property type="entry name" value="Plug"/>
    <property type="match status" value="1"/>
</dbReference>
<dbReference type="Proteomes" id="UP000294155">
    <property type="component" value="Unassembled WGS sequence"/>
</dbReference>
<dbReference type="Gene3D" id="2.60.40.1120">
    <property type="entry name" value="Carboxypeptidase-like, regulatory domain"/>
    <property type="match status" value="1"/>
</dbReference>
<dbReference type="NCBIfam" id="TIGR04056">
    <property type="entry name" value="OMP_RagA_SusC"/>
    <property type="match status" value="1"/>
</dbReference>
<dbReference type="InterPro" id="IPR036942">
    <property type="entry name" value="Beta-barrel_TonB_sf"/>
</dbReference>
<dbReference type="EMBL" id="SEWE01000009">
    <property type="protein sequence ID" value="RYU81597.1"/>
    <property type="molecule type" value="Genomic_DNA"/>
</dbReference>
<dbReference type="AlphaFoldDB" id="A0A4Q5LDW5"/>
<dbReference type="SUPFAM" id="SSF56935">
    <property type="entry name" value="Porins"/>
    <property type="match status" value="1"/>
</dbReference>
<evidence type="ECO:0000256" key="8">
    <source>
        <dbReference type="PROSITE-ProRule" id="PRU01360"/>
    </source>
</evidence>
<evidence type="ECO:0000256" key="1">
    <source>
        <dbReference type="ARBA" id="ARBA00004571"/>
    </source>
</evidence>
<feature type="chain" id="PRO_5020206419" evidence="10">
    <location>
        <begin position="22"/>
        <end position="1052"/>
    </location>
</feature>
<dbReference type="InterPro" id="IPR008969">
    <property type="entry name" value="CarboxyPept-like_regulatory"/>
</dbReference>
<evidence type="ECO:0000256" key="9">
    <source>
        <dbReference type="RuleBase" id="RU003357"/>
    </source>
</evidence>
<evidence type="ECO:0000259" key="11">
    <source>
        <dbReference type="Pfam" id="PF00593"/>
    </source>
</evidence>
<dbReference type="InterPro" id="IPR039426">
    <property type="entry name" value="TonB-dep_rcpt-like"/>
</dbReference>
<evidence type="ECO:0000313" key="14">
    <source>
        <dbReference type="Proteomes" id="UP000294155"/>
    </source>
</evidence>
<keyword evidence="6 8" id="KW-0472">Membrane</keyword>
<keyword evidence="2 8" id="KW-0813">Transport</keyword>
<dbReference type="InterPro" id="IPR023997">
    <property type="entry name" value="TonB-dep_OMP_SusC/RagA_CS"/>
</dbReference>
<evidence type="ECO:0000256" key="7">
    <source>
        <dbReference type="ARBA" id="ARBA00023237"/>
    </source>
</evidence>
<keyword evidence="7 8" id="KW-0998">Cell outer membrane</keyword>
<keyword evidence="5 9" id="KW-0798">TonB box</keyword>
<protein>
    <submittedName>
        <fullName evidence="13">SusC/RagA family TonB-linked outer membrane protein</fullName>
    </submittedName>
</protein>
<dbReference type="SUPFAM" id="SSF49464">
    <property type="entry name" value="Carboxypeptidase regulatory domain-like"/>
    <property type="match status" value="1"/>
</dbReference>
<sequence>MKKILLMSFLLMITLLQQVTAQTRSISGRVTDRQTGEGVPGVTILVKGTSNGISTNSDGTYTLTNVPESGATLVFSSIGFLTQERPVGTDTQINIGLATDSKQLSEVVVTALGIERERKSLGYAVQTLDNKEITRANESNLVRSLQGRVAGVQISGASGSAGGATRVVIRGSQSFTGDNQPIYVVDGNIISNSAVNSSAGSGGDLNNGVDLPNRAGDIDPNNVESITILKGPAAAALYGARAASGAIVITTKKGTGTKGQSQITLNSSLTLDRVNRLPNFQNTYGSGNDGVYDPENNTSWGPKMLGQNVADWHTIGIRNAAGQPADSIKLVPHPDNVRNFYETGQTFNNSISFAGSNEASNYYVSLSDVRTKSIIPNTNYKRTSVSLSGGTRLFNRVSTNGSVTYVKSGGDRGIQGQSRANIIQTIANTPRDIEIKDQKDYNDPRYNLSTYYLAGFRNNPYFLLDKNLLTDNVDRILGTAAVSYDPLSWLNVTLRQGVDFYSDRRRQRIAQGTINNATGRYIEDVLYGRNATTDLLFNFTKSINEDFVVKAILGGQYQQQSFERNNMDGVGLVVPDFYDLSNSAAAVLVTKTETQTRVAGAFADLQLAFRNYLFVGLTGRNDWASTLPKKNRSFFYPSANVSFVFSDALKIQNDIFSSGKVRANIASVGKSAPPYSIQPVFTKSSIDDGFSGQYVFPLGSVPGFRVGNTLGNPDLKSELTTSYEVGTELNFLKNRIGIDFTYYNAKSKDIIVAVPVSSTSGFTSQYANAGSMENKGIEVALNLTPVQLTNGFKWDVNMTYTRNRNRVTAVTSNTPNIGVGGLGSVSLEARVGQPYQSFFGSKMLRDPEGRVVVSPTTGFPLADPVLAPLGSIQPDYLAGLSSTFSFKGLALNVLFDTKQGGKFYSQTITSGYFTGALEETTANDRQPFLYPNSVLRNADGTFTPNTTVLANGGFTYWSQVANIGENTLFDASYVKFREASLSYSLPTNLVSKVKLTGVQFSLIGRNLALWTPKSQKHMDPEVSSFGSGNNQGYEFFAYPTTRSYGASLKLTL</sequence>
<keyword evidence="4 8" id="KW-0812">Transmembrane</keyword>
<evidence type="ECO:0000256" key="5">
    <source>
        <dbReference type="ARBA" id="ARBA00023077"/>
    </source>
</evidence>
<proteinExistence type="inferred from homology"/>
<dbReference type="PROSITE" id="PS52016">
    <property type="entry name" value="TONB_DEPENDENT_REC_3"/>
    <property type="match status" value="1"/>
</dbReference>
<comment type="subcellular location">
    <subcellularLocation>
        <location evidence="1 8">Cell outer membrane</location>
        <topology evidence="1 8">Multi-pass membrane protein</topology>
    </subcellularLocation>
</comment>
<evidence type="ECO:0000259" key="12">
    <source>
        <dbReference type="Pfam" id="PF07715"/>
    </source>
</evidence>
<dbReference type="RefSeq" id="WP_129920283.1">
    <property type="nucleotide sequence ID" value="NZ_SEWE01000009.1"/>
</dbReference>
<evidence type="ECO:0000256" key="3">
    <source>
        <dbReference type="ARBA" id="ARBA00022452"/>
    </source>
</evidence>
<evidence type="ECO:0000256" key="2">
    <source>
        <dbReference type="ARBA" id="ARBA00022448"/>
    </source>
</evidence>
<gene>
    <name evidence="13" type="ORF">EWM57_06270</name>
</gene>
<dbReference type="Pfam" id="PF13715">
    <property type="entry name" value="CarbopepD_reg_2"/>
    <property type="match status" value="1"/>
</dbReference>
<evidence type="ECO:0000256" key="10">
    <source>
        <dbReference type="SAM" id="SignalP"/>
    </source>
</evidence>
<comment type="caution">
    <text evidence="13">The sequence shown here is derived from an EMBL/GenBank/DDBJ whole genome shotgun (WGS) entry which is preliminary data.</text>
</comment>
<dbReference type="InterPro" id="IPR000531">
    <property type="entry name" value="Beta-barrel_TonB"/>
</dbReference>
<reference evidence="13 14" key="1">
    <citation type="submission" date="2019-02" db="EMBL/GenBank/DDBJ databases">
        <title>Bacterial novel species isolated from soil.</title>
        <authorList>
            <person name="Jung H.-Y."/>
        </authorList>
    </citation>
    <scope>NUCLEOTIDE SEQUENCE [LARGE SCALE GENOMIC DNA]</scope>
    <source>
        <strain evidence="13 14">1-3-3-3</strain>
    </source>
</reference>
<keyword evidence="10" id="KW-0732">Signal</keyword>
<name>A0A4Q5LDW5_9BACT</name>
<dbReference type="NCBIfam" id="TIGR04057">
    <property type="entry name" value="SusC_RagA_signa"/>
    <property type="match status" value="1"/>
</dbReference>
<dbReference type="Pfam" id="PF00593">
    <property type="entry name" value="TonB_dep_Rec_b-barrel"/>
    <property type="match status" value="1"/>
</dbReference>
<comment type="similarity">
    <text evidence="8 9">Belongs to the TonB-dependent receptor family.</text>
</comment>
<evidence type="ECO:0000256" key="6">
    <source>
        <dbReference type="ARBA" id="ARBA00023136"/>
    </source>
</evidence>
<evidence type="ECO:0000256" key="4">
    <source>
        <dbReference type="ARBA" id="ARBA00022692"/>
    </source>
</evidence>
<feature type="domain" description="TonB-dependent receptor plug" evidence="12">
    <location>
        <begin position="120"/>
        <end position="246"/>
    </location>
</feature>
<feature type="signal peptide" evidence="10">
    <location>
        <begin position="1"/>
        <end position="21"/>
    </location>
</feature>
<dbReference type="OrthoDB" id="9768177at2"/>
<dbReference type="Gene3D" id="2.40.170.20">
    <property type="entry name" value="TonB-dependent receptor, beta-barrel domain"/>
    <property type="match status" value="1"/>
</dbReference>
<evidence type="ECO:0000313" key="13">
    <source>
        <dbReference type="EMBL" id="RYU81597.1"/>
    </source>
</evidence>